<accession>A0A670Y9J5</accession>
<sequence>LCTEKLTHLLSKLGGQLFRFGFFKLSNPSNRFGTEDVSTPVSYLIVSLVVVGLNSFHQFSQGSFVLTA</sequence>
<reference evidence="1" key="1">
    <citation type="submission" date="2025-08" db="UniProtKB">
        <authorList>
            <consortium name="Ensembl"/>
        </authorList>
    </citation>
    <scope>IDENTIFICATION</scope>
</reference>
<evidence type="ECO:0000313" key="1">
    <source>
        <dbReference type="Ensembl" id="ENSPTXP00000008386.1"/>
    </source>
</evidence>
<dbReference type="AlphaFoldDB" id="A0A670Y9J5"/>
<reference evidence="1" key="2">
    <citation type="submission" date="2025-09" db="UniProtKB">
        <authorList>
            <consortium name="Ensembl"/>
        </authorList>
    </citation>
    <scope>IDENTIFICATION</scope>
</reference>
<proteinExistence type="predicted"/>
<organism evidence="1 2">
    <name type="scientific">Pseudonaja textilis</name>
    <name type="common">Eastern brown snake</name>
    <dbReference type="NCBI Taxonomy" id="8673"/>
    <lineage>
        <taxon>Eukaryota</taxon>
        <taxon>Metazoa</taxon>
        <taxon>Chordata</taxon>
        <taxon>Craniata</taxon>
        <taxon>Vertebrata</taxon>
        <taxon>Euteleostomi</taxon>
        <taxon>Lepidosauria</taxon>
        <taxon>Squamata</taxon>
        <taxon>Bifurcata</taxon>
        <taxon>Unidentata</taxon>
        <taxon>Episquamata</taxon>
        <taxon>Toxicofera</taxon>
        <taxon>Serpentes</taxon>
        <taxon>Colubroidea</taxon>
        <taxon>Elapidae</taxon>
        <taxon>Hydrophiinae</taxon>
        <taxon>Pseudonaja</taxon>
    </lineage>
</organism>
<protein>
    <submittedName>
        <fullName evidence="1">Uncharacterized protein</fullName>
    </submittedName>
</protein>
<dbReference type="Proteomes" id="UP000472273">
    <property type="component" value="Unplaced"/>
</dbReference>
<dbReference type="GeneTree" id="ENSGT00960000189395"/>
<keyword evidence="2" id="KW-1185">Reference proteome</keyword>
<name>A0A670Y9J5_PSETE</name>
<evidence type="ECO:0000313" key="2">
    <source>
        <dbReference type="Proteomes" id="UP000472273"/>
    </source>
</evidence>
<dbReference type="OMA" id="FRFGFFK"/>
<dbReference type="Ensembl" id="ENSPTXT00000008676.1">
    <property type="protein sequence ID" value="ENSPTXP00000008386.1"/>
    <property type="gene ID" value="ENSPTXG00000006064.1"/>
</dbReference>